<sequence>MMAVSQQDLALIGAIADGLPRTARPYRDVGARLGLDEAAVIDGLKSLIDRGVIRRFGVVVRHHTLGYTANAMAVWDVPDDDVGRIARKMAEVPYVTLCYRRPRRLPQWRYNLFCMVHGVARDAVRDQVEHLAGRLGLLETPREILFSLRQFKQRGAHYLTCERAAE</sequence>
<dbReference type="Proteomes" id="UP000295304">
    <property type="component" value="Unassembled WGS sequence"/>
</dbReference>
<dbReference type="InterPro" id="IPR040523">
    <property type="entry name" value="AsnC_trans_reg2"/>
</dbReference>
<evidence type="ECO:0000256" key="3">
    <source>
        <dbReference type="ARBA" id="ARBA00023457"/>
    </source>
</evidence>
<keyword evidence="9" id="KW-1185">Reference proteome</keyword>
<keyword evidence="1" id="KW-0456">Lyase</keyword>
<protein>
    <recommendedName>
        <fullName evidence="4">siroheme decarboxylase</fullName>
        <ecNumber evidence="4">4.1.1.111</ecNumber>
    </recommendedName>
</protein>
<dbReference type="EMBL" id="SLZW01000007">
    <property type="protein sequence ID" value="TCS61789.1"/>
    <property type="molecule type" value="Genomic_DNA"/>
</dbReference>
<dbReference type="Pfam" id="PF17805">
    <property type="entry name" value="AsnC_trans_reg2"/>
    <property type="match status" value="1"/>
</dbReference>
<feature type="domain" description="Siroheme decarboxylase AsnC-like ligand binding" evidence="6">
    <location>
        <begin position="65"/>
        <end position="152"/>
    </location>
</feature>
<dbReference type="PANTHER" id="PTHR43413">
    <property type="entry name" value="TRANSCRIPTIONAL REGULATOR, ASNC FAMILY"/>
    <property type="match status" value="1"/>
</dbReference>
<comment type="caution">
    <text evidence="8">The sequence shown here is derived from an EMBL/GenBank/DDBJ whole genome shotgun (WGS) entry which is preliminary data.</text>
</comment>
<organism evidence="8 9">
    <name type="scientific">Varunaivibrio sulfuroxidans</name>
    <dbReference type="NCBI Taxonomy" id="1773489"/>
    <lineage>
        <taxon>Bacteria</taxon>
        <taxon>Pseudomonadati</taxon>
        <taxon>Pseudomonadota</taxon>
        <taxon>Alphaproteobacteria</taxon>
        <taxon>Rhodospirillales</taxon>
        <taxon>Magnetovibrionaceae</taxon>
        <taxon>Varunaivibrio</taxon>
    </lineage>
</organism>
<dbReference type="EC" id="4.1.1.111" evidence="4"/>
<evidence type="ECO:0000259" key="7">
    <source>
        <dbReference type="Pfam" id="PF22451"/>
    </source>
</evidence>
<dbReference type="RefSeq" id="WP_243644795.1">
    <property type="nucleotide sequence ID" value="NZ_SLZW01000007.1"/>
</dbReference>
<dbReference type="Gene3D" id="3.30.70.3460">
    <property type="match status" value="1"/>
</dbReference>
<evidence type="ECO:0000256" key="5">
    <source>
        <dbReference type="ARBA" id="ARBA00048470"/>
    </source>
</evidence>
<dbReference type="InterPro" id="IPR053953">
    <property type="entry name" value="NirdL-like_HTH"/>
</dbReference>
<evidence type="ECO:0000256" key="1">
    <source>
        <dbReference type="ARBA" id="ARBA00023239"/>
    </source>
</evidence>
<gene>
    <name evidence="8" type="ORF">EDD55_107198</name>
</gene>
<evidence type="ECO:0000259" key="6">
    <source>
        <dbReference type="Pfam" id="PF17805"/>
    </source>
</evidence>
<feature type="domain" description="Siroheme decarboxylase NirL-like HTH" evidence="7">
    <location>
        <begin position="10"/>
        <end position="54"/>
    </location>
</feature>
<dbReference type="InterPro" id="IPR050684">
    <property type="entry name" value="HTH-Siroheme_Decarb"/>
</dbReference>
<reference evidence="8 9" key="1">
    <citation type="submission" date="2019-03" db="EMBL/GenBank/DDBJ databases">
        <title>Genomic Encyclopedia of Type Strains, Phase IV (KMG-IV): sequencing the most valuable type-strain genomes for metagenomic binning, comparative biology and taxonomic classification.</title>
        <authorList>
            <person name="Goeker M."/>
        </authorList>
    </citation>
    <scope>NUCLEOTIDE SEQUENCE [LARGE SCALE GENOMIC DNA]</scope>
    <source>
        <strain evidence="8 9">DSM 101688</strain>
    </source>
</reference>
<evidence type="ECO:0000313" key="9">
    <source>
        <dbReference type="Proteomes" id="UP000295304"/>
    </source>
</evidence>
<evidence type="ECO:0000313" key="8">
    <source>
        <dbReference type="EMBL" id="TCS61789.1"/>
    </source>
</evidence>
<proteinExistence type="inferred from homology"/>
<comment type="similarity">
    <text evidence="3">Belongs to the Ahb/Nir family.</text>
</comment>
<dbReference type="AlphaFoldDB" id="A0A4R3J795"/>
<dbReference type="PANTHER" id="PTHR43413:SF1">
    <property type="entry name" value="SIROHEME DECARBOXYLASE NIRL SUBUNIT"/>
    <property type="match status" value="1"/>
</dbReference>
<comment type="catalytic activity">
    <reaction evidence="5">
        <text>siroheme + 2 H(+) = 12,18-didecarboxysiroheme + 2 CO2</text>
        <dbReference type="Rhea" id="RHEA:19093"/>
        <dbReference type="ChEBI" id="CHEBI:15378"/>
        <dbReference type="ChEBI" id="CHEBI:16526"/>
        <dbReference type="ChEBI" id="CHEBI:60052"/>
        <dbReference type="ChEBI" id="CHEBI:140497"/>
        <dbReference type="EC" id="4.1.1.111"/>
    </reaction>
</comment>
<dbReference type="Pfam" id="PF22451">
    <property type="entry name" value="NirdL-like_HTH"/>
    <property type="match status" value="1"/>
</dbReference>
<evidence type="ECO:0000256" key="4">
    <source>
        <dbReference type="ARBA" id="ARBA00023471"/>
    </source>
</evidence>
<accession>A0A4R3J795</accession>
<comment type="pathway">
    <text evidence="2">Porphyrin-containing compound metabolism.</text>
</comment>
<evidence type="ECO:0000256" key="2">
    <source>
        <dbReference type="ARBA" id="ARBA00023444"/>
    </source>
</evidence>
<name>A0A4R3J795_9PROT</name>
<dbReference type="GO" id="GO:0016829">
    <property type="term" value="F:lyase activity"/>
    <property type="evidence" value="ECO:0007669"/>
    <property type="project" value="UniProtKB-KW"/>
</dbReference>